<evidence type="ECO:0000313" key="3">
    <source>
        <dbReference type="Proteomes" id="UP000290572"/>
    </source>
</evidence>
<protein>
    <submittedName>
        <fullName evidence="2">Golgin subfamily A member 6 6</fullName>
    </submittedName>
</protein>
<reference evidence="2 3" key="1">
    <citation type="submission" date="2018-03" db="EMBL/GenBank/DDBJ databases">
        <title>Draft genome sequence of Rohu Carp (Labeo rohita).</title>
        <authorList>
            <person name="Das P."/>
            <person name="Kushwaha B."/>
            <person name="Joshi C.G."/>
            <person name="Kumar D."/>
            <person name="Nagpure N.S."/>
            <person name="Sahoo L."/>
            <person name="Das S.P."/>
            <person name="Bit A."/>
            <person name="Patnaik S."/>
            <person name="Meher P.K."/>
            <person name="Jayasankar P."/>
            <person name="Koringa P.G."/>
            <person name="Patel N.V."/>
            <person name="Hinsu A.T."/>
            <person name="Kumar R."/>
            <person name="Pandey M."/>
            <person name="Agarwal S."/>
            <person name="Srivastava S."/>
            <person name="Singh M."/>
            <person name="Iquebal M.A."/>
            <person name="Jaiswal S."/>
            <person name="Angadi U.B."/>
            <person name="Kumar N."/>
            <person name="Raza M."/>
            <person name="Shah T.M."/>
            <person name="Rai A."/>
            <person name="Jena J.K."/>
        </authorList>
    </citation>
    <scope>NUCLEOTIDE SEQUENCE [LARGE SCALE GENOMIC DNA]</scope>
    <source>
        <strain evidence="2">DASCIFA01</strain>
        <tissue evidence="2">Testis</tissue>
    </source>
</reference>
<accession>A0A498NQY7</accession>
<sequence length="170" mass="18774">MTVLPPAGVFCLCTCLQRHSRSLKSGVISRPSPLLSTAASDRKALAEQSREELTKRSRREGESVGAFAADIRVYARKGYPTFPAAAMEELHAFLRGLTPERLHQHVRLLSPRDLSEALREAEWAEEVLQAGPVTGRSPLQRQLTRAAERGVDGVQPEEEEVIRAQPVLTP</sequence>
<gene>
    <name evidence="2" type="ORF">ROHU_015091</name>
</gene>
<feature type="region of interest" description="Disordered" evidence="1">
    <location>
        <begin position="138"/>
        <end position="170"/>
    </location>
</feature>
<dbReference type="AlphaFoldDB" id="A0A498NQY7"/>
<name>A0A498NQY7_LABRO</name>
<evidence type="ECO:0000313" key="2">
    <source>
        <dbReference type="EMBL" id="RXN34251.1"/>
    </source>
</evidence>
<dbReference type="Proteomes" id="UP000290572">
    <property type="component" value="Unassembled WGS sequence"/>
</dbReference>
<organism evidence="2 3">
    <name type="scientific">Labeo rohita</name>
    <name type="common">Indian major carp</name>
    <name type="synonym">Cyprinus rohita</name>
    <dbReference type="NCBI Taxonomy" id="84645"/>
    <lineage>
        <taxon>Eukaryota</taxon>
        <taxon>Metazoa</taxon>
        <taxon>Chordata</taxon>
        <taxon>Craniata</taxon>
        <taxon>Vertebrata</taxon>
        <taxon>Euteleostomi</taxon>
        <taxon>Actinopterygii</taxon>
        <taxon>Neopterygii</taxon>
        <taxon>Teleostei</taxon>
        <taxon>Ostariophysi</taxon>
        <taxon>Cypriniformes</taxon>
        <taxon>Cyprinidae</taxon>
        <taxon>Labeoninae</taxon>
        <taxon>Labeonini</taxon>
        <taxon>Labeo</taxon>
    </lineage>
</organism>
<evidence type="ECO:0000256" key="1">
    <source>
        <dbReference type="SAM" id="MobiDB-lite"/>
    </source>
</evidence>
<dbReference type="STRING" id="84645.A0A498NQY7"/>
<comment type="caution">
    <text evidence="2">The sequence shown here is derived from an EMBL/GenBank/DDBJ whole genome shotgun (WGS) entry which is preliminary data.</text>
</comment>
<dbReference type="EMBL" id="QBIY01011202">
    <property type="protein sequence ID" value="RXN34251.1"/>
    <property type="molecule type" value="Genomic_DNA"/>
</dbReference>
<keyword evidence="3" id="KW-1185">Reference proteome</keyword>
<proteinExistence type="predicted"/>